<name>A0A3D9FHJ0_9SPHN</name>
<protein>
    <recommendedName>
        <fullName evidence="4">Secreted protein</fullName>
    </recommendedName>
</protein>
<organism evidence="2 3">
    <name type="scientific">Parasphingopyxis lamellibrachiae</name>
    <dbReference type="NCBI Taxonomy" id="680125"/>
    <lineage>
        <taxon>Bacteria</taxon>
        <taxon>Pseudomonadati</taxon>
        <taxon>Pseudomonadota</taxon>
        <taxon>Alphaproteobacteria</taxon>
        <taxon>Sphingomonadales</taxon>
        <taxon>Sphingomonadaceae</taxon>
        <taxon>Parasphingopyxis</taxon>
    </lineage>
</organism>
<dbReference type="InterPro" id="IPR058513">
    <property type="entry name" value="DUF8200"/>
</dbReference>
<gene>
    <name evidence="2" type="ORF">DFR46_1580</name>
</gene>
<keyword evidence="3" id="KW-1185">Reference proteome</keyword>
<dbReference type="AlphaFoldDB" id="A0A3D9FHJ0"/>
<dbReference type="NCBIfam" id="NF047636">
    <property type="entry name" value="CC_3452_fam"/>
    <property type="match status" value="1"/>
</dbReference>
<accession>A0A3D9FHJ0</accession>
<dbReference type="EMBL" id="QRDP01000004">
    <property type="protein sequence ID" value="RED16556.1"/>
    <property type="molecule type" value="Genomic_DNA"/>
</dbReference>
<dbReference type="InterPro" id="IPR058067">
    <property type="entry name" value="CC_3452-like"/>
</dbReference>
<dbReference type="RefSeq" id="WP_116235950.1">
    <property type="nucleotide sequence ID" value="NZ_QRDP01000004.1"/>
</dbReference>
<comment type="caution">
    <text evidence="2">The sequence shown here is derived from an EMBL/GenBank/DDBJ whole genome shotgun (WGS) entry which is preliminary data.</text>
</comment>
<dbReference type="Pfam" id="PF26624">
    <property type="entry name" value="DUF8200"/>
    <property type="match status" value="1"/>
</dbReference>
<evidence type="ECO:0000313" key="3">
    <source>
        <dbReference type="Proteomes" id="UP000256310"/>
    </source>
</evidence>
<proteinExistence type="predicted"/>
<sequence length="102" mass="11020">MQRTLTLLLSLVTVAFLFTATGAQARTVYQATLAEAPSDRVHVIRRAPWVCDGNSCATDQARSGPANTCYSVARELGTLVSFSADNEALTEEELARCNEAVR</sequence>
<evidence type="ECO:0000256" key="1">
    <source>
        <dbReference type="SAM" id="SignalP"/>
    </source>
</evidence>
<evidence type="ECO:0008006" key="4">
    <source>
        <dbReference type="Google" id="ProtNLM"/>
    </source>
</evidence>
<feature type="chain" id="PRO_5017773613" description="Secreted protein" evidence="1">
    <location>
        <begin position="26"/>
        <end position="102"/>
    </location>
</feature>
<feature type="signal peptide" evidence="1">
    <location>
        <begin position="1"/>
        <end position="25"/>
    </location>
</feature>
<keyword evidence="1" id="KW-0732">Signal</keyword>
<evidence type="ECO:0000313" key="2">
    <source>
        <dbReference type="EMBL" id="RED16556.1"/>
    </source>
</evidence>
<dbReference type="OrthoDB" id="7594837at2"/>
<reference evidence="2 3" key="1">
    <citation type="submission" date="2018-07" db="EMBL/GenBank/DDBJ databases">
        <title>Genomic Encyclopedia of Type Strains, Phase IV (KMG-IV): sequencing the most valuable type-strain genomes for metagenomic binning, comparative biology and taxonomic classification.</title>
        <authorList>
            <person name="Goeker M."/>
        </authorList>
    </citation>
    <scope>NUCLEOTIDE SEQUENCE [LARGE SCALE GENOMIC DNA]</scope>
    <source>
        <strain evidence="2 3">DSM 26725</strain>
    </source>
</reference>
<dbReference type="Proteomes" id="UP000256310">
    <property type="component" value="Unassembled WGS sequence"/>
</dbReference>